<keyword evidence="2" id="KW-1185">Reference proteome</keyword>
<dbReference type="Pfam" id="PF16256">
    <property type="entry name" value="DUF4911"/>
    <property type="match status" value="1"/>
</dbReference>
<evidence type="ECO:0000313" key="1">
    <source>
        <dbReference type="EMBL" id="SHH40709.1"/>
    </source>
</evidence>
<dbReference type="InterPro" id="IPR032587">
    <property type="entry name" value="DUF4911"/>
</dbReference>
<organism evidence="1 2">
    <name type="scientific">Thermosipho atlanticus DSM 15807</name>
    <dbReference type="NCBI Taxonomy" id="1123380"/>
    <lineage>
        <taxon>Bacteria</taxon>
        <taxon>Thermotogati</taxon>
        <taxon>Thermotogota</taxon>
        <taxon>Thermotogae</taxon>
        <taxon>Thermotogales</taxon>
        <taxon>Fervidobacteriaceae</taxon>
        <taxon>Thermosipho</taxon>
    </lineage>
</organism>
<accession>A0A1M5SQA5</accession>
<evidence type="ECO:0000313" key="2">
    <source>
        <dbReference type="Proteomes" id="UP000242592"/>
    </source>
</evidence>
<evidence type="ECO:0008006" key="3">
    <source>
        <dbReference type="Google" id="ProtNLM"/>
    </source>
</evidence>
<dbReference type="STRING" id="1123380.SAMN02745199_1012"/>
<dbReference type="AlphaFoldDB" id="A0A1M5SQA5"/>
<dbReference type="Proteomes" id="UP000242592">
    <property type="component" value="Unassembled WGS sequence"/>
</dbReference>
<reference evidence="2" key="1">
    <citation type="submission" date="2016-11" db="EMBL/GenBank/DDBJ databases">
        <authorList>
            <person name="Varghese N."/>
            <person name="Submissions S."/>
        </authorList>
    </citation>
    <scope>NUCLEOTIDE SEQUENCE [LARGE SCALE GENOMIC DNA]</scope>
    <source>
        <strain evidence="2">DSM 15807</strain>
    </source>
</reference>
<name>A0A1M5SQA5_9BACT</name>
<sequence>MEFDILIKIEKEKVHLLSYILEAEDNFLNIRKYEDGILRIIVPEDLKEDAQKLLESLKEKIGFEIYDIRKNSGSAD</sequence>
<gene>
    <name evidence="1" type="ORF">SAMN02745199_1012</name>
</gene>
<proteinExistence type="predicted"/>
<dbReference type="EMBL" id="FQXN01000003">
    <property type="protein sequence ID" value="SHH40709.1"/>
    <property type="molecule type" value="Genomic_DNA"/>
</dbReference>
<dbReference type="RefSeq" id="WP_073072899.1">
    <property type="nucleotide sequence ID" value="NZ_FQXN01000003.1"/>
</dbReference>
<protein>
    <recommendedName>
        <fullName evidence="3">DUF4911 domain-containing protein</fullName>
    </recommendedName>
</protein>